<proteinExistence type="predicted"/>
<evidence type="ECO:0000313" key="6">
    <source>
        <dbReference type="EMBL" id="GAG78565.1"/>
    </source>
</evidence>
<sequence>MRPQLGSTMGECQIIQGDARNLEGLLADKIITSPPYADQPQPSRTNHGILNHKPDCNCNFCRKNRGNKGAIQGYRQLDKIITSPPYAEQIHPTGETVEKVVATNDPKHLGKYSQVLLVDGYSSENPQNIGNLSYGDIDSIITSPPYEGSIVDGNENFEGMRHLGTINKDNIAQKRKQLRAYQFGKETTGYGKKPVDAVITSPPYEGTGVGDWKTGRAEFQAWVIEQLETKGYVEWRGKRYTESEWRALNHGRLDGRTTKGVHKHPTDGYGETSG</sequence>
<keyword evidence="2" id="KW-0808">Transferase</keyword>
<dbReference type="GO" id="GO:0009307">
    <property type="term" value="P:DNA restriction-modification system"/>
    <property type="evidence" value="ECO:0007669"/>
    <property type="project" value="UniProtKB-KW"/>
</dbReference>
<dbReference type="GO" id="GO:0032259">
    <property type="term" value="P:methylation"/>
    <property type="evidence" value="ECO:0007669"/>
    <property type="project" value="UniProtKB-KW"/>
</dbReference>
<dbReference type="GO" id="GO:0003677">
    <property type="term" value="F:DNA binding"/>
    <property type="evidence" value="ECO:0007669"/>
    <property type="project" value="InterPro"/>
</dbReference>
<evidence type="ECO:0000256" key="3">
    <source>
        <dbReference type="ARBA" id="ARBA00022691"/>
    </source>
</evidence>
<comment type="caution">
    <text evidence="6">The sequence shown here is derived from an EMBL/GenBank/DDBJ whole genome shotgun (WGS) entry which is preliminary data.</text>
</comment>
<dbReference type="InterPro" id="IPR017985">
    <property type="entry name" value="MeTrfase_CN4_CS"/>
</dbReference>
<keyword evidence="3" id="KW-0949">S-adenosyl-L-methionine</keyword>
<organism evidence="6">
    <name type="scientific">marine sediment metagenome</name>
    <dbReference type="NCBI Taxonomy" id="412755"/>
    <lineage>
        <taxon>unclassified sequences</taxon>
        <taxon>metagenomes</taxon>
        <taxon>ecological metagenomes</taxon>
    </lineage>
</organism>
<dbReference type="PROSITE" id="PS00093">
    <property type="entry name" value="N4_MTASE"/>
    <property type="match status" value="1"/>
</dbReference>
<accession>X1A8E3</accession>
<keyword evidence="1" id="KW-0489">Methyltransferase</keyword>
<feature type="region of interest" description="Disordered" evidence="5">
    <location>
        <begin position="254"/>
        <end position="274"/>
    </location>
</feature>
<evidence type="ECO:0000256" key="5">
    <source>
        <dbReference type="SAM" id="MobiDB-lite"/>
    </source>
</evidence>
<dbReference type="EMBL" id="BART01010923">
    <property type="protein sequence ID" value="GAG78565.1"/>
    <property type="molecule type" value="Genomic_DNA"/>
</dbReference>
<keyword evidence="4" id="KW-0680">Restriction system</keyword>
<feature type="non-terminal residue" evidence="6">
    <location>
        <position position="274"/>
    </location>
</feature>
<evidence type="ECO:0000256" key="1">
    <source>
        <dbReference type="ARBA" id="ARBA00022603"/>
    </source>
</evidence>
<reference evidence="6" key="1">
    <citation type="journal article" date="2014" name="Front. Microbiol.">
        <title>High frequency of phylogenetically diverse reductive dehalogenase-homologous genes in deep subseafloor sedimentary metagenomes.</title>
        <authorList>
            <person name="Kawai M."/>
            <person name="Futagami T."/>
            <person name="Toyoda A."/>
            <person name="Takaki Y."/>
            <person name="Nishi S."/>
            <person name="Hori S."/>
            <person name="Arai W."/>
            <person name="Tsubouchi T."/>
            <person name="Morono Y."/>
            <person name="Uchiyama I."/>
            <person name="Ito T."/>
            <person name="Fujiyama A."/>
            <person name="Inagaki F."/>
            <person name="Takami H."/>
        </authorList>
    </citation>
    <scope>NUCLEOTIDE SEQUENCE</scope>
    <source>
        <strain evidence="6">Expedition CK06-06</strain>
    </source>
</reference>
<protein>
    <submittedName>
        <fullName evidence="6">Uncharacterized protein</fullName>
    </submittedName>
</protein>
<name>X1A8E3_9ZZZZ</name>
<dbReference type="GO" id="GO:0015667">
    <property type="term" value="F:site-specific DNA-methyltransferase (cytosine-N4-specific) activity"/>
    <property type="evidence" value="ECO:0007669"/>
    <property type="project" value="InterPro"/>
</dbReference>
<evidence type="ECO:0000256" key="2">
    <source>
        <dbReference type="ARBA" id="ARBA00022679"/>
    </source>
</evidence>
<gene>
    <name evidence="6" type="ORF">S01H4_23518</name>
</gene>
<evidence type="ECO:0000256" key="4">
    <source>
        <dbReference type="ARBA" id="ARBA00022747"/>
    </source>
</evidence>
<dbReference type="AlphaFoldDB" id="X1A8E3"/>